<name>A0A9P6KEL6_9FUNG</name>
<comment type="caution">
    <text evidence="2">The sequence shown here is derived from an EMBL/GenBank/DDBJ whole genome shotgun (WGS) entry which is preliminary data.</text>
</comment>
<reference evidence="2" key="1">
    <citation type="journal article" date="2020" name="Fungal Divers.">
        <title>Resolving the Mortierellaceae phylogeny through synthesis of multi-gene phylogenetics and phylogenomics.</title>
        <authorList>
            <person name="Vandepol N."/>
            <person name="Liber J."/>
            <person name="Desiro A."/>
            <person name="Na H."/>
            <person name="Kennedy M."/>
            <person name="Barry K."/>
            <person name="Grigoriev I.V."/>
            <person name="Miller A.N."/>
            <person name="O'Donnell K."/>
            <person name="Stajich J.E."/>
            <person name="Bonito G."/>
        </authorList>
    </citation>
    <scope>NUCLEOTIDE SEQUENCE</scope>
    <source>
        <strain evidence="2">KOD1015</strain>
    </source>
</reference>
<feature type="compositionally biased region" description="Acidic residues" evidence="1">
    <location>
        <begin position="47"/>
        <end position="80"/>
    </location>
</feature>
<feature type="region of interest" description="Disordered" evidence="1">
    <location>
        <begin position="45"/>
        <end position="80"/>
    </location>
</feature>
<dbReference type="AlphaFoldDB" id="A0A9P6KEL6"/>
<sequence length="80" mass="8388">MLAAPEYRGAVAILPCDVDCLAYFKTSKISEIAAVSVKTIKDKLAGDEGDYSDQDEGGGDSGNDAEEDDGGTTDDLIQEL</sequence>
<dbReference type="EMBL" id="JAABOA010000956">
    <property type="protein sequence ID" value="KAF9582699.1"/>
    <property type="molecule type" value="Genomic_DNA"/>
</dbReference>
<evidence type="ECO:0000313" key="2">
    <source>
        <dbReference type="EMBL" id="KAF9582699.1"/>
    </source>
</evidence>
<gene>
    <name evidence="2" type="ORF">BGW38_010871</name>
</gene>
<evidence type="ECO:0000256" key="1">
    <source>
        <dbReference type="SAM" id="MobiDB-lite"/>
    </source>
</evidence>
<protein>
    <submittedName>
        <fullName evidence="2">Uncharacterized protein</fullName>
    </submittedName>
</protein>
<proteinExistence type="predicted"/>
<accession>A0A9P6KEL6</accession>
<evidence type="ECO:0000313" key="3">
    <source>
        <dbReference type="Proteomes" id="UP000780801"/>
    </source>
</evidence>
<keyword evidence="3" id="KW-1185">Reference proteome</keyword>
<organism evidence="2 3">
    <name type="scientific">Lunasporangiospora selenospora</name>
    <dbReference type="NCBI Taxonomy" id="979761"/>
    <lineage>
        <taxon>Eukaryota</taxon>
        <taxon>Fungi</taxon>
        <taxon>Fungi incertae sedis</taxon>
        <taxon>Mucoromycota</taxon>
        <taxon>Mortierellomycotina</taxon>
        <taxon>Mortierellomycetes</taxon>
        <taxon>Mortierellales</taxon>
        <taxon>Mortierellaceae</taxon>
        <taxon>Lunasporangiospora</taxon>
    </lineage>
</organism>
<dbReference type="Proteomes" id="UP000780801">
    <property type="component" value="Unassembled WGS sequence"/>
</dbReference>